<dbReference type="AlphaFoldDB" id="A0A9D4M7K2"/>
<proteinExistence type="predicted"/>
<evidence type="ECO:0000256" key="1">
    <source>
        <dbReference type="SAM" id="MobiDB-lite"/>
    </source>
</evidence>
<organism evidence="2 3">
    <name type="scientific">Dreissena polymorpha</name>
    <name type="common">Zebra mussel</name>
    <name type="synonym">Mytilus polymorpha</name>
    <dbReference type="NCBI Taxonomy" id="45954"/>
    <lineage>
        <taxon>Eukaryota</taxon>
        <taxon>Metazoa</taxon>
        <taxon>Spiralia</taxon>
        <taxon>Lophotrochozoa</taxon>
        <taxon>Mollusca</taxon>
        <taxon>Bivalvia</taxon>
        <taxon>Autobranchia</taxon>
        <taxon>Heteroconchia</taxon>
        <taxon>Euheterodonta</taxon>
        <taxon>Imparidentia</taxon>
        <taxon>Neoheterodontei</taxon>
        <taxon>Myida</taxon>
        <taxon>Dreissenoidea</taxon>
        <taxon>Dreissenidae</taxon>
        <taxon>Dreissena</taxon>
    </lineage>
</organism>
<name>A0A9D4M7K2_DREPO</name>
<sequence length="75" mass="8631">MRKKRRSPAGQHSEVTERSQLAIETPYDQCSAGASHEDHQYDYISRSNDDGYLKMTAGLRLQHSSAKMFYRTAEH</sequence>
<accession>A0A9D4M7K2</accession>
<feature type="region of interest" description="Disordered" evidence="1">
    <location>
        <begin position="1"/>
        <end position="23"/>
    </location>
</feature>
<protein>
    <submittedName>
        <fullName evidence="2">Uncharacterized protein</fullName>
    </submittedName>
</protein>
<keyword evidence="3" id="KW-1185">Reference proteome</keyword>
<evidence type="ECO:0000313" key="2">
    <source>
        <dbReference type="EMBL" id="KAH3869756.1"/>
    </source>
</evidence>
<reference evidence="2" key="2">
    <citation type="submission" date="2020-11" db="EMBL/GenBank/DDBJ databases">
        <authorList>
            <person name="McCartney M.A."/>
            <person name="Auch B."/>
            <person name="Kono T."/>
            <person name="Mallez S."/>
            <person name="Becker A."/>
            <person name="Gohl D.M."/>
            <person name="Silverstein K.A.T."/>
            <person name="Koren S."/>
            <person name="Bechman K.B."/>
            <person name="Herman A."/>
            <person name="Abrahante J.E."/>
            <person name="Garbe J."/>
        </authorList>
    </citation>
    <scope>NUCLEOTIDE SEQUENCE</scope>
    <source>
        <strain evidence="2">Duluth1</strain>
        <tissue evidence="2">Whole animal</tissue>
    </source>
</reference>
<evidence type="ECO:0000313" key="3">
    <source>
        <dbReference type="Proteomes" id="UP000828390"/>
    </source>
</evidence>
<comment type="caution">
    <text evidence="2">The sequence shown here is derived from an EMBL/GenBank/DDBJ whole genome shotgun (WGS) entry which is preliminary data.</text>
</comment>
<dbReference type="EMBL" id="JAIWYP010000002">
    <property type="protein sequence ID" value="KAH3869756.1"/>
    <property type="molecule type" value="Genomic_DNA"/>
</dbReference>
<reference evidence="2" key="1">
    <citation type="journal article" date="2019" name="bioRxiv">
        <title>The Genome of the Zebra Mussel, Dreissena polymorpha: A Resource for Invasive Species Research.</title>
        <authorList>
            <person name="McCartney M.A."/>
            <person name="Auch B."/>
            <person name="Kono T."/>
            <person name="Mallez S."/>
            <person name="Zhang Y."/>
            <person name="Obille A."/>
            <person name="Becker A."/>
            <person name="Abrahante J.E."/>
            <person name="Garbe J."/>
            <person name="Badalamenti J.P."/>
            <person name="Herman A."/>
            <person name="Mangelson H."/>
            <person name="Liachko I."/>
            <person name="Sullivan S."/>
            <person name="Sone E.D."/>
            <person name="Koren S."/>
            <person name="Silverstein K.A.T."/>
            <person name="Beckman K.B."/>
            <person name="Gohl D.M."/>
        </authorList>
    </citation>
    <scope>NUCLEOTIDE SEQUENCE</scope>
    <source>
        <strain evidence="2">Duluth1</strain>
        <tissue evidence="2">Whole animal</tissue>
    </source>
</reference>
<gene>
    <name evidence="2" type="ORF">DPMN_032926</name>
</gene>
<dbReference type="Proteomes" id="UP000828390">
    <property type="component" value="Unassembled WGS sequence"/>
</dbReference>